<dbReference type="GO" id="GO:0005506">
    <property type="term" value="F:iron ion binding"/>
    <property type="evidence" value="ECO:0007669"/>
    <property type="project" value="InterPro"/>
</dbReference>
<evidence type="ECO:0000313" key="7">
    <source>
        <dbReference type="Proteomes" id="UP000835052"/>
    </source>
</evidence>
<evidence type="ECO:0000256" key="2">
    <source>
        <dbReference type="ARBA" id="ARBA00022964"/>
    </source>
</evidence>
<dbReference type="GO" id="GO:0006449">
    <property type="term" value="P:regulation of translational termination"/>
    <property type="evidence" value="ECO:0007669"/>
    <property type="project" value="TreeGrafter"/>
</dbReference>
<dbReference type="GO" id="GO:0031543">
    <property type="term" value="F:peptidyl-proline dioxygenase activity"/>
    <property type="evidence" value="ECO:0007669"/>
    <property type="project" value="TreeGrafter"/>
</dbReference>
<dbReference type="Pfam" id="PF10637">
    <property type="entry name" value="Ofd1_CTDD"/>
    <property type="match status" value="1"/>
</dbReference>
<proteinExistence type="predicted"/>
<dbReference type="AlphaFoldDB" id="A0A8S1HGH2"/>
<keyword evidence="3" id="KW-0560">Oxidoreductase</keyword>
<organism evidence="6 7">
    <name type="scientific">Caenorhabditis auriculariae</name>
    <dbReference type="NCBI Taxonomy" id="2777116"/>
    <lineage>
        <taxon>Eukaryota</taxon>
        <taxon>Metazoa</taxon>
        <taxon>Ecdysozoa</taxon>
        <taxon>Nematoda</taxon>
        <taxon>Chromadorea</taxon>
        <taxon>Rhabditida</taxon>
        <taxon>Rhabditina</taxon>
        <taxon>Rhabditomorpha</taxon>
        <taxon>Rhabditoidea</taxon>
        <taxon>Rhabditidae</taxon>
        <taxon>Peloderinae</taxon>
        <taxon>Caenorhabditis</taxon>
    </lineage>
</organism>
<dbReference type="EMBL" id="CAJGYM010000059">
    <property type="protein sequence ID" value="CAD6195716.1"/>
    <property type="molecule type" value="Genomic_DNA"/>
</dbReference>
<dbReference type="GO" id="GO:0005737">
    <property type="term" value="C:cytoplasm"/>
    <property type="evidence" value="ECO:0007669"/>
    <property type="project" value="TreeGrafter"/>
</dbReference>
<gene>
    <name evidence="6" type="ORF">CAUJ_LOCUS11635</name>
</gene>
<name>A0A8S1HGH2_9PELO</name>
<dbReference type="SMART" id="SM00702">
    <property type="entry name" value="P4Hc"/>
    <property type="match status" value="1"/>
</dbReference>
<comment type="caution">
    <text evidence="6">The sequence shown here is derived from an EMBL/GenBank/DDBJ whole genome shotgun (WGS) entry which is preliminary data.</text>
</comment>
<evidence type="ECO:0000313" key="6">
    <source>
        <dbReference type="EMBL" id="CAD6195716.1"/>
    </source>
</evidence>
<protein>
    <recommendedName>
        <fullName evidence="5">Prolyl 4-hydroxylase alpha subunit domain-containing protein</fullName>
    </recommendedName>
</protein>
<evidence type="ECO:0000256" key="4">
    <source>
        <dbReference type="SAM" id="MobiDB-lite"/>
    </source>
</evidence>
<dbReference type="InterPro" id="IPR051842">
    <property type="entry name" value="uS12_prolyl_hydroxylase"/>
</dbReference>
<dbReference type="Gene3D" id="2.60.120.620">
    <property type="entry name" value="q2cbj1_9rhob like domain"/>
    <property type="match status" value="3"/>
</dbReference>
<feature type="domain" description="Prolyl 4-hydroxylase alpha subunit" evidence="5">
    <location>
        <begin position="60"/>
        <end position="207"/>
    </location>
</feature>
<evidence type="ECO:0000256" key="1">
    <source>
        <dbReference type="ARBA" id="ARBA00001961"/>
    </source>
</evidence>
<dbReference type="InterPro" id="IPR019601">
    <property type="entry name" value="Oxoglutarate/Fe-dep_Oase_C"/>
</dbReference>
<keyword evidence="7" id="KW-1185">Reference proteome</keyword>
<dbReference type="InterPro" id="IPR006620">
    <property type="entry name" value="Pro_4_hyd_alph"/>
</dbReference>
<dbReference type="Proteomes" id="UP000835052">
    <property type="component" value="Unassembled WGS sequence"/>
</dbReference>
<dbReference type="GO" id="GO:0031418">
    <property type="term" value="F:L-ascorbic acid binding"/>
    <property type="evidence" value="ECO:0007669"/>
    <property type="project" value="InterPro"/>
</dbReference>
<keyword evidence="2" id="KW-0223">Dioxygenase</keyword>
<comment type="cofactor">
    <cofactor evidence="1">
        <name>L-ascorbate</name>
        <dbReference type="ChEBI" id="CHEBI:38290"/>
    </cofactor>
</comment>
<evidence type="ECO:0000256" key="3">
    <source>
        <dbReference type="ARBA" id="ARBA00023002"/>
    </source>
</evidence>
<evidence type="ECO:0000259" key="5">
    <source>
        <dbReference type="SMART" id="SM00702"/>
    </source>
</evidence>
<dbReference type="PANTHER" id="PTHR12117:SF0">
    <property type="entry name" value="PROLYL 3-HYDROXYLASE OGFOD1"/>
    <property type="match status" value="1"/>
</dbReference>
<reference evidence="6" key="1">
    <citation type="submission" date="2020-10" db="EMBL/GenBank/DDBJ databases">
        <authorList>
            <person name="Kikuchi T."/>
        </authorList>
    </citation>
    <scope>NUCLEOTIDE SEQUENCE</scope>
    <source>
        <strain evidence="6">NKZ352</strain>
    </source>
</reference>
<feature type="region of interest" description="Disordered" evidence="4">
    <location>
        <begin position="1"/>
        <end position="22"/>
    </location>
</feature>
<sequence>MATKSPKIAKRKNGTTPSPRAKKRRSVVLNFINLNAKYTLGEKFKKDFMKVLEKDHSPFPHWQLRNIVDNSSNIVEVIEEELQNFGEWKRKENDLYSLYQTVDFKALSASQYPALYSFRRSFCEEVRKWLEGITGIELTDIDCNGSCYARADSLLPHNDLIDTRRFAFVYYLTGADWDCKVDGGASWHRVAEIISDSPRLSINGWFHSKRRLNAKMPEVEQIPKFVPSKKRKLSNVLNGEYLTKKSKNSVQKTFADNSELNLNDFLLPEVHRNVFEELSTSEASFEIVGPPNKRHIARLNSSEVGNLENVASLTKAMKSTTLVKLMSDLTGVNLNGAKSSLKVSRVDKGSYWVLGDEDATASSADGYCLDVHIFVGFGEWNEEAGGELIYIAEDEEEELLRVTPSENSAAVVFREPGVMYFLKLVNNFATFPYFLFTLTYYDVNVVDS</sequence>
<dbReference type="OrthoDB" id="430522at2759"/>
<dbReference type="PANTHER" id="PTHR12117">
    <property type="entry name" value="HISTONE ACETYLTRANSFERASE COMPLEX"/>
    <property type="match status" value="1"/>
</dbReference>
<accession>A0A8S1HGH2</accession>